<comment type="caution">
    <text evidence="1">The sequence shown here is derived from an EMBL/GenBank/DDBJ whole genome shotgun (WGS) entry which is preliminary data.</text>
</comment>
<protein>
    <submittedName>
        <fullName evidence="1">Uncharacterized protein</fullName>
    </submittedName>
</protein>
<organism evidence="1 2">
    <name type="scientific">Amycolatopsis tucumanensis</name>
    <dbReference type="NCBI Taxonomy" id="401106"/>
    <lineage>
        <taxon>Bacteria</taxon>
        <taxon>Bacillati</taxon>
        <taxon>Actinomycetota</taxon>
        <taxon>Actinomycetes</taxon>
        <taxon>Pseudonocardiales</taxon>
        <taxon>Pseudonocardiaceae</taxon>
        <taxon>Amycolatopsis</taxon>
    </lineage>
</organism>
<evidence type="ECO:0000313" key="2">
    <source>
        <dbReference type="Proteomes" id="UP001501624"/>
    </source>
</evidence>
<evidence type="ECO:0000313" key="1">
    <source>
        <dbReference type="EMBL" id="GAA3850974.1"/>
    </source>
</evidence>
<dbReference type="Proteomes" id="UP001501624">
    <property type="component" value="Unassembled WGS sequence"/>
</dbReference>
<proteinExistence type="predicted"/>
<dbReference type="EMBL" id="BAABCM010000019">
    <property type="protein sequence ID" value="GAA3850974.1"/>
    <property type="molecule type" value="Genomic_DNA"/>
</dbReference>
<accession>A0ABP7JR11</accession>
<keyword evidence="2" id="KW-1185">Reference proteome</keyword>
<name>A0ABP7JR11_9PSEU</name>
<gene>
    <name evidence="1" type="ORF">GCM10022380_81290</name>
</gene>
<sequence length="118" mass="13465">MIAARIEGLTSDKMALELNFNHVWGRWGAAARFPSLGGMNPGNLFWGDVHRSAARRWASTAWEIDGQWIRPYLRDGWMLEEVATCLDDFADDRASAADWLELGRFYVDRFTAEEKILG</sequence>
<reference evidence="2" key="1">
    <citation type="journal article" date="2019" name="Int. J. Syst. Evol. Microbiol.">
        <title>The Global Catalogue of Microorganisms (GCM) 10K type strain sequencing project: providing services to taxonomists for standard genome sequencing and annotation.</title>
        <authorList>
            <consortium name="The Broad Institute Genomics Platform"/>
            <consortium name="The Broad Institute Genome Sequencing Center for Infectious Disease"/>
            <person name="Wu L."/>
            <person name="Ma J."/>
        </authorList>
    </citation>
    <scope>NUCLEOTIDE SEQUENCE [LARGE SCALE GENOMIC DNA]</scope>
    <source>
        <strain evidence="2">JCM 17017</strain>
    </source>
</reference>